<reference evidence="2 3" key="1">
    <citation type="journal article" date="2020" name="ISME J.">
        <title>Uncovering the hidden diversity of litter-decomposition mechanisms in mushroom-forming fungi.</title>
        <authorList>
            <person name="Floudas D."/>
            <person name="Bentzer J."/>
            <person name="Ahren D."/>
            <person name="Johansson T."/>
            <person name="Persson P."/>
            <person name="Tunlid A."/>
        </authorList>
    </citation>
    <scope>NUCLEOTIDE SEQUENCE [LARGE SCALE GENOMIC DNA]</scope>
    <source>
        <strain evidence="2 3">CBS 175.51</strain>
    </source>
</reference>
<feature type="region of interest" description="Disordered" evidence="1">
    <location>
        <begin position="1"/>
        <end position="62"/>
    </location>
</feature>
<dbReference type="EMBL" id="JAACJK010000061">
    <property type="protein sequence ID" value="KAF5335560.1"/>
    <property type="molecule type" value="Genomic_DNA"/>
</dbReference>
<dbReference type="OrthoDB" id="3125529at2759"/>
<proteinExistence type="predicted"/>
<dbReference type="AlphaFoldDB" id="A0A8H5FFT3"/>
<name>A0A8H5FFT3_9AGAR</name>
<dbReference type="Gene3D" id="1.10.287.950">
    <property type="entry name" value="Methyl-accepting chemotaxis protein"/>
    <property type="match status" value="1"/>
</dbReference>
<feature type="region of interest" description="Disordered" evidence="1">
    <location>
        <begin position="261"/>
        <end position="294"/>
    </location>
</feature>
<evidence type="ECO:0000256" key="1">
    <source>
        <dbReference type="SAM" id="MobiDB-lite"/>
    </source>
</evidence>
<organism evidence="2 3">
    <name type="scientific">Ephemerocybe angulata</name>
    <dbReference type="NCBI Taxonomy" id="980116"/>
    <lineage>
        <taxon>Eukaryota</taxon>
        <taxon>Fungi</taxon>
        <taxon>Dikarya</taxon>
        <taxon>Basidiomycota</taxon>
        <taxon>Agaricomycotina</taxon>
        <taxon>Agaricomycetes</taxon>
        <taxon>Agaricomycetidae</taxon>
        <taxon>Agaricales</taxon>
        <taxon>Agaricineae</taxon>
        <taxon>Psathyrellaceae</taxon>
        <taxon>Ephemerocybe</taxon>
    </lineage>
</organism>
<dbReference type="SUPFAM" id="SSF58104">
    <property type="entry name" value="Methyl-accepting chemotaxis protein (MCP) signaling domain"/>
    <property type="match status" value="1"/>
</dbReference>
<gene>
    <name evidence="2" type="ORF">D9611_012233</name>
</gene>
<accession>A0A8H5FFT3</accession>
<sequence>MPKQSPIKGLPATKSLPIIPPIVPEADPNVPVPPPARPVRGKGAATTVPPAAPTTATATSSKAYGKKKAKTIVQEDTIPHIAPNTAPESSIAPALRSVNAKISLVNKRIDELEAVRLADIAARLHKVEEDDVVILADRLDIVETSNEGFGERLSKLEKASESMWTRMNDMQANVSRIDSTVNKMKDEVGLALDTANWARTTADEIQDSVDHAKEDISSIYPAVQSLEALNGEMSELRGRVDFLSGSVNAVRGSITNISKVSGSAPVAPSFPTTTHSPPNPHYLANPSPPSALPVRTPQLRPSRDLPYRAAREARAATGPPAYQADQPAIVLYGPHSNLSHDGNHHAAVIEILIAYNSTAFGRASIQSTRSVACDHYSIKFHNRRSAEAFVACVAHNPPVPGAIAHISNN</sequence>
<protein>
    <submittedName>
        <fullName evidence="2">Uncharacterized protein</fullName>
    </submittedName>
</protein>
<feature type="compositionally biased region" description="Low complexity" evidence="1">
    <location>
        <begin position="41"/>
        <end position="62"/>
    </location>
</feature>
<dbReference type="Proteomes" id="UP000541558">
    <property type="component" value="Unassembled WGS sequence"/>
</dbReference>
<comment type="caution">
    <text evidence="2">The sequence shown here is derived from an EMBL/GenBank/DDBJ whole genome shotgun (WGS) entry which is preliminary data.</text>
</comment>
<keyword evidence="3" id="KW-1185">Reference proteome</keyword>
<evidence type="ECO:0000313" key="2">
    <source>
        <dbReference type="EMBL" id="KAF5335560.1"/>
    </source>
</evidence>
<evidence type="ECO:0000313" key="3">
    <source>
        <dbReference type="Proteomes" id="UP000541558"/>
    </source>
</evidence>